<dbReference type="EMBL" id="JBEDUW010000002">
    <property type="protein sequence ID" value="KAK9942829.1"/>
    <property type="molecule type" value="Genomic_DNA"/>
</dbReference>
<evidence type="ECO:0000313" key="2">
    <source>
        <dbReference type="Proteomes" id="UP001457282"/>
    </source>
</evidence>
<comment type="caution">
    <text evidence="1">The sequence shown here is derived from an EMBL/GenBank/DDBJ whole genome shotgun (WGS) entry which is preliminary data.</text>
</comment>
<protein>
    <submittedName>
        <fullName evidence="1">Uncharacterized protein</fullName>
    </submittedName>
</protein>
<sequence>MAAVAERARGNRCDKMLSDWASRDLAQARGVLSSRRRLLLEERQRWIERGLHGWALEAALARWVGLHKEERRLGGGLGFHFVAMDVLSEASNASIRWLCGLYC</sequence>
<accession>A0AAW1Y1V4</accession>
<dbReference type="AlphaFoldDB" id="A0AAW1Y1V4"/>
<dbReference type="Proteomes" id="UP001457282">
    <property type="component" value="Unassembled WGS sequence"/>
</dbReference>
<proteinExistence type="predicted"/>
<reference evidence="1 2" key="1">
    <citation type="journal article" date="2023" name="G3 (Bethesda)">
        <title>A chromosome-length genome assembly and annotation of blackberry (Rubus argutus, cv. 'Hillquist').</title>
        <authorList>
            <person name="Bruna T."/>
            <person name="Aryal R."/>
            <person name="Dudchenko O."/>
            <person name="Sargent D.J."/>
            <person name="Mead D."/>
            <person name="Buti M."/>
            <person name="Cavallini A."/>
            <person name="Hytonen T."/>
            <person name="Andres J."/>
            <person name="Pham M."/>
            <person name="Weisz D."/>
            <person name="Mascagni F."/>
            <person name="Usai G."/>
            <person name="Natali L."/>
            <person name="Bassil N."/>
            <person name="Fernandez G.E."/>
            <person name="Lomsadze A."/>
            <person name="Armour M."/>
            <person name="Olukolu B."/>
            <person name="Poorten T."/>
            <person name="Britton C."/>
            <person name="Davik J."/>
            <person name="Ashrafi H."/>
            <person name="Aiden E.L."/>
            <person name="Borodovsky M."/>
            <person name="Worthington M."/>
        </authorList>
    </citation>
    <scope>NUCLEOTIDE SEQUENCE [LARGE SCALE GENOMIC DNA]</scope>
    <source>
        <strain evidence="1">PI 553951</strain>
    </source>
</reference>
<organism evidence="1 2">
    <name type="scientific">Rubus argutus</name>
    <name type="common">Southern blackberry</name>
    <dbReference type="NCBI Taxonomy" id="59490"/>
    <lineage>
        <taxon>Eukaryota</taxon>
        <taxon>Viridiplantae</taxon>
        <taxon>Streptophyta</taxon>
        <taxon>Embryophyta</taxon>
        <taxon>Tracheophyta</taxon>
        <taxon>Spermatophyta</taxon>
        <taxon>Magnoliopsida</taxon>
        <taxon>eudicotyledons</taxon>
        <taxon>Gunneridae</taxon>
        <taxon>Pentapetalae</taxon>
        <taxon>rosids</taxon>
        <taxon>fabids</taxon>
        <taxon>Rosales</taxon>
        <taxon>Rosaceae</taxon>
        <taxon>Rosoideae</taxon>
        <taxon>Rosoideae incertae sedis</taxon>
        <taxon>Rubus</taxon>
    </lineage>
</organism>
<gene>
    <name evidence="1" type="ORF">M0R45_008477</name>
</gene>
<keyword evidence="2" id="KW-1185">Reference proteome</keyword>
<name>A0AAW1Y1V4_RUBAR</name>
<evidence type="ECO:0000313" key="1">
    <source>
        <dbReference type="EMBL" id="KAK9942829.1"/>
    </source>
</evidence>